<evidence type="ECO:0000313" key="4">
    <source>
        <dbReference type="Proteomes" id="UP000824219"/>
    </source>
</evidence>
<protein>
    <recommendedName>
        <fullName evidence="5">Transmembrane protein 121B</fullName>
    </recommendedName>
</protein>
<evidence type="ECO:0000256" key="2">
    <source>
        <dbReference type="SAM" id="Phobius"/>
    </source>
</evidence>
<dbReference type="AlphaFoldDB" id="A0A9D3SDI1"/>
<evidence type="ECO:0008006" key="5">
    <source>
        <dbReference type="Google" id="ProtNLM"/>
    </source>
</evidence>
<accession>A0A9D3SDI1</accession>
<dbReference type="OrthoDB" id="5964337at2759"/>
<keyword evidence="2" id="KW-1133">Transmembrane helix</keyword>
<feature type="transmembrane region" description="Helical" evidence="2">
    <location>
        <begin position="163"/>
        <end position="182"/>
    </location>
</feature>
<name>A0A9D3SDI1_9TELE</name>
<feature type="transmembrane region" description="Helical" evidence="2">
    <location>
        <begin position="312"/>
        <end position="333"/>
    </location>
</feature>
<dbReference type="Proteomes" id="UP000824219">
    <property type="component" value="Linkage Group LG19"/>
</dbReference>
<organism evidence="3 4">
    <name type="scientific">Hemibagrus wyckioides</name>
    <dbReference type="NCBI Taxonomy" id="337641"/>
    <lineage>
        <taxon>Eukaryota</taxon>
        <taxon>Metazoa</taxon>
        <taxon>Chordata</taxon>
        <taxon>Craniata</taxon>
        <taxon>Vertebrata</taxon>
        <taxon>Euteleostomi</taxon>
        <taxon>Actinopterygii</taxon>
        <taxon>Neopterygii</taxon>
        <taxon>Teleostei</taxon>
        <taxon>Ostariophysi</taxon>
        <taxon>Siluriformes</taxon>
        <taxon>Bagridae</taxon>
        <taxon>Hemibagrus</taxon>
    </lineage>
</organism>
<dbReference type="InterPro" id="IPR026624">
    <property type="entry name" value="CECR6"/>
</dbReference>
<comment type="caution">
    <text evidence="3">The sequence shown here is derived from an EMBL/GenBank/DDBJ whole genome shotgun (WGS) entry which is preliminary data.</text>
</comment>
<evidence type="ECO:0000313" key="3">
    <source>
        <dbReference type="EMBL" id="KAG7320406.1"/>
    </source>
</evidence>
<feature type="transmembrane region" description="Helical" evidence="2">
    <location>
        <begin position="354"/>
        <end position="371"/>
    </location>
</feature>
<comment type="similarity">
    <text evidence="1">Belongs to the TMEM121 family.</text>
</comment>
<feature type="transmembrane region" description="Helical" evidence="2">
    <location>
        <begin position="134"/>
        <end position="157"/>
    </location>
</feature>
<gene>
    <name evidence="3" type="ORF">KOW79_016259</name>
</gene>
<dbReference type="PANTHER" id="PTHR47399:SF1">
    <property type="entry name" value="TRANSMEMBRANE PROTEIN 121B"/>
    <property type="match status" value="1"/>
</dbReference>
<sequence>MDSSLYFSLCCGSAFQQAVKLINSVQRPETEYRRGSRSGRNTMIADIRKANSVASCVRAEAAIYPDSPVSSAPENGQLLLRSGACTRGTSTSASSANADRGSTDSASAAARAMTSGCEFPPSAPPFVPRSAKNLFYKVLCFALLVLQGGILDFYLIAFTDLYWCSWIATDLVVVSGWAIFFVRNARSKRERACGFRQKSSLFGCHLGEFAFAHLAWLVYVIACAPKVALVLQTSILELVAREVPLGAAGFEATALLAAPLLFCLINSLVEDPHGAPRYHSQSCFVNTCVDVLDSFTLVDLLLVQNEIPNNAYLKYGVMAAYFVALVVPVLWLYELSAASRMRCRWMCARFLSGVLLDAPLLAVRCLLVLLYDMPVSLFMFKNVFFLACKCLELVEQCASLRSVRRLARGGDPAQFSHCVSENDMCPRGYVNTLAVNTQP</sequence>
<proteinExistence type="inferred from homology"/>
<reference evidence="3 4" key="1">
    <citation type="submission" date="2021-06" db="EMBL/GenBank/DDBJ databases">
        <title>Chromosome-level genome assembly of the red-tail catfish (Hemibagrus wyckioides).</title>
        <authorList>
            <person name="Shao F."/>
        </authorList>
    </citation>
    <scope>NUCLEOTIDE SEQUENCE [LARGE SCALE GENOMIC DNA]</scope>
    <source>
        <strain evidence="3">EC202008001</strain>
        <tissue evidence="3">Blood</tissue>
    </source>
</reference>
<keyword evidence="2" id="KW-0472">Membrane</keyword>
<dbReference type="PANTHER" id="PTHR47399">
    <property type="entry name" value="TRANSMEMBRANE PROTEIN 121B"/>
    <property type="match status" value="1"/>
</dbReference>
<feature type="transmembrane region" description="Helical" evidence="2">
    <location>
        <begin position="202"/>
        <end position="222"/>
    </location>
</feature>
<keyword evidence="4" id="KW-1185">Reference proteome</keyword>
<keyword evidence="2" id="KW-0812">Transmembrane</keyword>
<dbReference type="Pfam" id="PF14997">
    <property type="entry name" value="CECR6_TMEM121"/>
    <property type="match status" value="1"/>
</dbReference>
<dbReference type="InterPro" id="IPR032776">
    <property type="entry name" value="CECR6/TMEM121"/>
</dbReference>
<evidence type="ECO:0000256" key="1">
    <source>
        <dbReference type="ARBA" id="ARBA00007711"/>
    </source>
</evidence>
<dbReference type="EMBL" id="JAHKSW010000019">
    <property type="protein sequence ID" value="KAG7320406.1"/>
    <property type="molecule type" value="Genomic_DNA"/>
</dbReference>